<dbReference type="Gene3D" id="3.30.530.20">
    <property type="match status" value="1"/>
</dbReference>
<proteinExistence type="predicted"/>
<name>A0A150X3W0_9BACT</name>
<evidence type="ECO:0008006" key="4">
    <source>
        <dbReference type="Google" id="ProtNLM"/>
    </source>
</evidence>
<reference evidence="2 3" key="1">
    <citation type="submission" date="2016-01" db="EMBL/GenBank/DDBJ databases">
        <title>Genome sequencing of Roseivirga spongicola UST030701-084.</title>
        <authorList>
            <person name="Selvaratnam C."/>
            <person name="Thevarajoo S."/>
            <person name="Goh K.M."/>
            <person name="Ee R."/>
            <person name="Chan K.-G."/>
            <person name="Chong C.S."/>
        </authorList>
    </citation>
    <scope>NUCLEOTIDE SEQUENCE [LARGE SCALE GENOMIC DNA]</scope>
    <source>
        <strain evidence="2 3">UST030701-084</strain>
    </source>
</reference>
<dbReference type="OrthoDB" id="983019at2"/>
<keyword evidence="3" id="KW-1185">Reference proteome</keyword>
<accession>A0A150X3W0</accession>
<dbReference type="AlphaFoldDB" id="A0A150X3W0"/>
<dbReference type="EMBL" id="LRPC01000028">
    <property type="protein sequence ID" value="KYG73408.1"/>
    <property type="molecule type" value="Genomic_DNA"/>
</dbReference>
<evidence type="ECO:0000256" key="1">
    <source>
        <dbReference type="SAM" id="SignalP"/>
    </source>
</evidence>
<feature type="chain" id="PRO_5007574156" description="DUF4468 domain-containing protein" evidence="1">
    <location>
        <begin position="21"/>
        <end position="221"/>
    </location>
</feature>
<protein>
    <recommendedName>
        <fullName evidence="4">DUF4468 domain-containing protein</fullName>
    </recommendedName>
</protein>
<dbReference type="Proteomes" id="UP000075606">
    <property type="component" value="Unassembled WGS sequence"/>
</dbReference>
<sequence>MKFSVFFTLLCFFISGSIQAQQVWENDGVSITQLDTLEEGYEALRGDFIIENTSIYEVMNLILNVDGYDWVEGESTSKMHFVSEADSSFTFDFFVNIPWLFVKKTGRVKVDVQFEDGMLFTKSTQIKDYDRDEDYDKVDFYSAQWKLKQIDEQHVKVTYLGVYQDVKSVVNINRMIIKRIRKRLNGTFQNLREIASNKQRPANALVWPENSARGVLVKGNE</sequence>
<dbReference type="RefSeq" id="WP_068221691.1">
    <property type="nucleotide sequence ID" value="NZ_LRPC01000028.1"/>
</dbReference>
<feature type="signal peptide" evidence="1">
    <location>
        <begin position="1"/>
        <end position="20"/>
    </location>
</feature>
<keyword evidence="1" id="KW-0732">Signal</keyword>
<gene>
    <name evidence="2" type="ORF">AWW68_11950</name>
</gene>
<evidence type="ECO:0000313" key="3">
    <source>
        <dbReference type="Proteomes" id="UP000075606"/>
    </source>
</evidence>
<comment type="caution">
    <text evidence="2">The sequence shown here is derived from an EMBL/GenBank/DDBJ whole genome shotgun (WGS) entry which is preliminary data.</text>
</comment>
<evidence type="ECO:0000313" key="2">
    <source>
        <dbReference type="EMBL" id="KYG73408.1"/>
    </source>
</evidence>
<dbReference type="InterPro" id="IPR023393">
    <property type="entry name" value="START-like_dom_sf"/>
</dbReference>
<organism evidence="2 3">
    <name type="scientific">Roseivirga spongicola</name>
    <dbReference type="NCBI Taxonomy" id="333140"/>
    <lineage>
        <taxon>Bacteria</taxon>
        <taxon>Pseudomonadati</taxon>
        <taxon>Bacteroidota</taxon>
        <taxon>Cytophagia</taxon>
        <taxon>Cytophagales</taxon>
        <taxon>Roseivirgaceae</taxon>
        <taxon>Roseivirga</taxon>
    </lineage>
</organism>